<dbReference type="EMBL" id="BAAAHE010000030">
    <property type="protein sequence ID" value="GAA0627715.1"/>
    <property type="molecule type" value="Genomic_DNA"/>
</dbReference>
<keyword evidence="5" id="KW-1185">Reference proteome</keyword>
<gene>
    <name evidence="4" type="ORF">GCM10009547_34100</name>
</gene>
<feature type="transmembrane region" description="Helical" evidence="2">
    <location>
        <begin position="352"/>
        <end position="370"/>
    </location>
</feature>
<dbReference type="Proteomes" id="UP001500957">
    <property type="component" value="Unassembled WGS sequence"/>
</dbReference>
<reference evidence="4 5" key="1">
    <citation type="journal article" date="2019" name="Int. J. Syst. Evol. Microbiol.">
        <title>The Global Catalogue of Microorganisms (GCM) 10K type strain sequencing project: providing services to taxonomists for standard genome sequencing and annotation.</title>
        <authorList>
            <consortium name="The Broad Institute Genomics Platform"/>
            <consortium name="The Broad Institute Genome Sequencing Center for Infectious Disease"/>
            <person name="Wu L."/>
            <person name="Ma J."/>
        </authorList>
    </citation>
    <scope>NUCLEOTIDE SEQUENCE [LARGE SCALE GENOMIC DNA]</scope>
    <source>
        <strain evidence="4 5">JCM 10671</strain>
    </source>
</reference>
<keyword evidence="2" id="KW-0812">Transmembrane</keyword>
<proteinExistence type="predicted"/>
<name>A0ABN1H333_9ACTN</name>
<sequence length="379" mass="39258">MTPPQRQVRSERTGPRSAGPASGKSGTARGTATGKATGKAPKRWSAARAAAGRGTGRGLVVAITGADSGLGRRLAEQLTGHPEVAELRPIATGEPLLADRLAGASVLVHLEISFDAEPTVANVPVAAAALDAAGRAGVPRVVLCTSAMVYGADEANPLPLDEDAPLRATPERGLVAELMEIEDLARAARPAAGAGALTVLRPAMLVGGGMDTVLTRHFSSTRLLHLQGVRPAWQFCHVDDLVSALEYAALGKVSGAVTVGCEGWLEQEDVELVAGLRRITLPSSLAFGAAERLARLGVGAAPASELRYVAYPWVVSSERLRTAGWRARYDNVAALEAMLVDLGARPANAHRASLGAAGAAVAMMGTAAILRPARRRRRA</sequence>
<dbReference type="Pfam" id="PF01370">
    <property type="entry name" value="Epimerase"/>
    <property type="match status" value="1"/>
</dbReference>
<accession>A0ABN1H333</accession>
<dbReference type="Gene3D" id="3.40.50.720">
    <property type="entry name" value="NAD(P)-binding Rossmann-like Domain"/>
    <property type="match status" value="1"/>
</dbReference>
<dbReference type="RefSeq" id="WP_344606922.1">
    <property type="nucleotide sequence ID" value="NZ_BAAAHE010000030.1"/>
</dbReference>
<feature type="region of interest" description="Disordered" evidence="1">
    <location>
        <begin position="1"/>
        <end position="51"/>
    </location>
</feature>
<feature type="compositionally biased region" description="Low complexity" evidence="1">
    <location>
        <begin position="21"/>
        <end position="39"/>
    </location>
</feature>
<evidence type="ECO:0000313" key="5">
    <source>
        <dbReference type="Proteomes" id="UP001500957"/>
    </source>
</evidence>
<keyword evidence="2" id="KW-1133">Transmembrane helix</keyword>
<dbReference type="InterPro" id="IPR001509">
    <property type="entry name" value="Epimerase_deHydtase"/>
</dbReference>
<evidence type="ECO:0000259" key="3">
    <source>
        <dbReference type="Pfam" id="PF01370"/>
    </source>
</evidence>
<dbReference type="InterPro" id="IPR036291">
    <property type="entry name" value="NAD(P)-bd_dom_sf"/>
</dbReference>
<protein>
    <submittedName>
        <fullName evidence="4">SDR family oxidoreductase</fullName>
    </submittedName>
</protein>
<evidence type="ECO:0000256" key="2">
    <source>
        <dbReference type="SAM" id="Phobius"/>
    </source>
</evidence>
<dbReference type="SUPFAM" id="SSF51735">
    <property type="entry name" value="NAD(P)-binding Rossmann-fold domains"/>
    <property type="match status" value="1"/>
</dbReference>
<evidence type="ECO:0000256" key="1">
    <source>
        <dbReference type="SAM" id="MobiDB-lite"/>
    </source>
</evidence>
<keyword evidence="2" id="KW-0472">Membrane</keyword>
<organism evidence="4 5">
    <name type="scientific">Sporichthya brevicatena</name>
    <dbReference type="NCBI Taxonomy" id="171442"/>
    <lineage>
        <taxon>Bacteria</taxon>
        <taxon>Bacillati</taxon>
        <taxon>Actinomycetota</taxon>
        <taxon>Actinomycetes</taxon>
        <taxon>Sporichthyales</taxon>
        <taxon>Sporichthyaceae</taxon>
        <taxon>Sporichthya</taxon>
    </lineage>
</organism>
<evidence type="ECO:0000313" key="4">
    <source>
        <dbReference type="EMBL" id="GAA0627715.1"/>
    </source>
</evidence>
<comment type="caution">
    <text evidence="4">The sequence shown here is derived from an EMBL/GenBank/DDBJ whole genome shotgun (WGS) entry which is preliminary data.</text>
</comment>
<feature type="domain" description="NAD-dependent epimerase/dehydratase" evidence="3">
    <location>
        <begin position="117"/>
        <end position="249"/>
    </location>
</feature>